<dbReference type="AlphaFoldDB" id="A0A3D3R063"/>
<sequence length="200" mass="23368">MIVVKNRDWNRNYREIVIDSIYDSFPPQSYFADIDGEQLVHARGDDYDEIIRDFSGKTWDQLDHRLISIHHEAPVFMSYWGFLKFLPACLVDLFDDDTQVIHSVWNRLLELENESTVIPQSNELNNDQRICCILAFVRVTDLPLDTRMPARTPEEYYHNPSPEAAFNIVTLGLHHERITAIRTQIEAINDSFVGERWDSG</sequence>
<proteinExistence type="predicted"/>
<comment type="caution">
    <text evidence="1">The sequence shown here is derived from an EMBL/GenBank/DDBJ whole genome shotgun (WGS) entry which is preliminary data.</text>
</comment>
<organism evidence="1 2">
    <name type="scientific">Gimesia maris</name>
    <dbReference type="NCBI Taxonomy" id="122"/>
    <lineage>
        <taxon>Bacteria</taxon>
        <taxon>Pseudomonadati</taxon>
        <taxon>Planctomycetota</taxon>
        <taxon>Planctomycetia</taxon>
        <taxon>Planctomycetales</taxon>
        <taxon>Planctomycetaceae</taxon>
        <taxon>Gimesia</taxon>
    </lineage>
</organism>
<accession>A0A3D3R063</accession>
<name>A0A3D3R063_9PLAN</name>
<evidence type="ECO:0000313" key="1">
    <source>
        <dbReference type="EMBL" id="HCO21628.1"/>
    </source>
</evidence>
<protein>
    <submittedName>
        <fullName evidence="1">Uncharacterized protein</fullName>
    </submittedName>
</protein>
<gene>
    <name evidence="1" type="ORF">DIT97_00600</name>
</gene>
<evidence type="ECO:0000313" key="2">
    <source>
        <dbReference type="Proteomes" id="UP000263642"/>
    </source>
</evidence>
<dbReference type="Proteomes" id="UP000263642">
    <property type="component" value="Unassembled WGS sequence"/>
</dbReference>
<reference evidence="1 2" key="1">
    <citation type="journal article" date="2018" name="Nat. Biotechnol.">
        <title>A standardized bacterial taxonomy based on genome phylogeny substantially revises the tree of life.</title>
        <authorList>
            <person name="Parks D.H."/>
            <person name="Chuvochina M."/>
            <person name="Waite D.W."/>
            <person name="Rinke C."/>
            <person name="Skarshewski A."/>
            <person name="Chaumeil P.A."/>
            <person name="Hugenholtz P."/>
        </authorList>
    </citation>
    <scope>NUCLEOTIDE SEQUENCE [LARGE SCALE GENOMIC DNA]</scope>
    <source>
        <strain evidence="1">UBA9375</strain>
    </source>
</reference>
<dbReference type="EMBL" id="DQAY01000008">
    <property type="protein sequence ID" value="HCO21628.1"/>
    <property type="molecule type" value="Genomic_DNA"/>
</dbReference>